<evidence type="ECO:0000313" key="2">
    <source>
        <dbReference type="EMBL" id="CAL8076249.1"/>
    </source>
</evidence>
<keyword evidence="1" id="KW-0732">Signal</keyword>
<reference evidence="2 3" key="1">
    <citation type="submission" date="2024-08" db="EMBL/GenBank/DDBJ databases">
        <authorList>
            <person name="Cucini C."/>
            <person name="Frati F."/>
        </authorList>
    </citation>
    <scope>NUCLEOTIDE SEQUENCE [LARGE SCALE GENOMIC DNA]</scope>
</reference>
<gene>
    <name evidence="2" type="ORF">ODALV1_LOCUS3408</name>
</gene>
<sequence>MESSKCFNFFPSKYCTLIIVTLVSCLLATSNSEKETLQKKELDQNLSEENKPKYKNIAQILGDLFNEESEDSDEYQRKEPQILAIIEDQKSDTINQTRKARTYKEVAAVSHTINRGHPHTSNHFYFRRRPQRRISKHERRHKKKAIRKWEWGNPKQKRKGTKNHNYKLQKPNTDIHYAVHTVG</sequence>
<comment type="caution">
    <text evidence="2">The sequence shown here is derived from an EMBL/GenBank/DDBJ whole genome shotgun (WGS) entry which is preliminary data.</text>
</comment>
<dbReference type="Proteomes" id="UP001642540">
    <property type="component" value="Unassembled WGS sequence"/>
</dbReference>
<protein>
    <submittedName>
        <fullName evidence="2">Uncharacterized protein</fullName>
    </submittedName>
</protein>
<feature type="signal peptide" evidence="1">
    <location>
        <begin position="1"/>
        <end position="32"/>
    </location>
</feature>
<dbReference type="PROSITE" id="PS51257">
    <property type="entry name" value="PROKAR_LIPOPROTEIN"/>
    <property type="match status" value="1"/>
</dbReference>
<dbReference type="EMBL" id="CAXLJM020000011">
    <property type="protein sequence ID" value="CAL8076249.1"/>
    <property type="molecule type" value="Genomic_DNA"/>
</dbReference>
<name>A0ABP1PSX4_9HEXA</name>
<evidence type="ECO:0000313" key="3">
    <source>
        <dbReference type="Proteomes" id="UP001642540"/>
    </source>
</evidence>
<organism evidence="2 3">
    <name type="scientific">Orchesella dallaii</name>
    <dbReference type="NCBI Taxonomy" id="48710"/>
    <lineage>
        <taxon>Eukaryota</taxon>
        <taxon>Metazoa</taxon>
        <taxon>Ecdysozoa</taxon>
        <taxon>Arthropoda</taxon>
        <taxon>Hexapoda</taxon>
        <taxon>Collembola</taxon>
        <taxon>Entomobryomorpha</taxon>
        <taxon>Entomobryoidea</taxon>
        <taxon>Orchesellidae</taxon>
        <taxon>Orchesellinae</taxon>
        <taxon>Orchesella</taxon>
    </lineage>
</organism>
<evidence type="ECO:0000256" key="1">
    <source>
        <dbReference type="SAM" id="SignalP"/>
    </source>
</evidence>
<keyword evidence="3" id="KW-1185">Reference proteome</keyword>
<proteinExistence type="predicted"/>
<accession>A0ABP1PSX4</accession>
<feature type="chain" id="PRO_5047515105" evidence="1">
    <location>
        <begin position="33"/>
        <end position="183"/>
    </location>
</feature>